<reference evidence="1 2" key="1">
    <citation type="submission" date="2023-10" db="EMBL/GenBank/DDBJ databases">
        <title>Characterization of rhizosphere-enriched actinobacteria from wheat plants lab-grown on chernevaya soil.</title>
        <authorList>
            <person name="Tikhonova E.N."/>
            <person name="Konopkin A."/>
            <person name="Kravchenko I.K."/>
        </authorList>
    </citation>
    <scope>NUCLEOTIDE SEQUENCE [LARGE SCALE GENOMIC DNA]</scope>
    <source>
        <strain evidence="1 2">RR29</strain>
    </source>
</reference>
<gene>
    <name evidence="1" type="ORF">R5A26_44560</name>
</gene>
<keyword evidence="2" id="KW-1185">Reference proteome</keyword>
<protein>
    <submittedName>
        <fullName evidence="1">Uncharacterized protein</fullName>
    </submittedName>
</protein>
<dbReference type="Proteomes" id="UP001187346">
    <property type="component" value="Unassembled WGS sequence"/>
</dbReference>
<evidence type="ECO:0000313" key="1">
    <source>
        <dbReference type="EMBL" id="MDV7223017.1"/>
    </source>
</evidence>
<organism evidence="1 2">
    <name type="scientific">Streptomyces prunicolor</name>
    <dbReference type="NCBI Taxonomy" id="67348"/>
    <lineage>
        <taxon>Bacteria</taxon>
        <taxon>Bacillati</taxon>
        <taxon>Actinomycetota</taxon>
        <taxon>Actinomycetes</taxon>
        <taxon>Kitasatosporales</taxon>
        <taxon>Streptomycetaceae</taxon>
        <taxon>Streptomyces</taxon>
    </lineage>
</organism>
<dbReference type="RefSeq" id="WP_266879524.1">
    <property type="nucleotide sequence ID" value="NZ_JAPEMW010000003.1"/>
</dbReference>
<comment type="caution">
    <text evidence="1">The sequence shown here is derived from an EMBL/GenBank/DDBJ whole genome shotgun (WGS) entry which is preliminary data.</text>
</comment>
<evidence type="ECO:0000313" key="2">
    <source>
        <dbReference type="Proteomes" id="UP001187346"/>
    </source>
</evidence>
<name>A0ABU4FR15_9ACTN</name>
<accession>A0ABU4FR15</accession>
<dbReference type="EMBL" id="JAWMAJ010000272">
    <property type="protein sequence ID" value="MDV7223017.1"/>
    <property type="molecule type" value="Genomic_DNA"/>
</dbReference>
<sequence length="250" mass="26961">MTTIDWSELTHAYGSAEDIPGLFARLGGAEDEAVWQELWGSLCHQGSVYDASWAALPVLTDIALGRAPGGPIQAVTMAGLITTDPDEECRARYAREIGQLLDVARVLRADPGQDAHTFVYLQMAVLAFEGGDGVWAEALERINAEEYDLECPECEEGLFVAFGSYGVFTSAGDYVTGTGKEKEVDTEGRTELVPAAPDRLDGIGARLHGEAVEFGQAEVARALTYVFGKASCPSCEAEFTVSEEVEKQWI</sequence>
<proteinExistence type="predicted"/>